<evidence type="ECO:0000313" key="1">
    <source>
        <dbReference type="EMBL" id="KAJ0082853.1"/>
    </source>
</evidence>
<name>A0ACC1A904_9ROSI</name>
<comment type="caution">
    <text evidence="1">The sequence shown here is derived from an EMBL/GenBank/DDBJ whole genome shotgun (WGS) entry which is preliminary data.</text>
</comment>
<sequence length="13" mass="1502">MDEQGIVVRNKGR</sequence>
<accession>A0ACC1A904</accession>
<keyword evidence="2" id="KW-1185">Reference proteome</keyword>
<dbReference type="Proteomes" id="UP001164250">
    <property type="component" value="Chromosome 12"/>
</dbReference>
<evidence type="ECO:0000313" key="2">
    <source>
        <dbReference type="Proteomes" id="UP001164250"/>
    </source>
</evidence>
<organism evidence="1 2">
    <name type="scientific">Pistacia atlantica</name>
    <dbReference type="NCBI Taxonomy" id="434234"/>
    <lineage>
        <taxon>Eukaryota</taxon>
        <taxon>Viridiplantae</taxon>
        <taxon>Streptophyta</taxon>
        <taxon>Embryophyta</taxon>
        <taxon>Tracheophyta</taxon>
        <taxon>Spermatophyta</taxon>
        <taxon>Magnoliopsida</taxon>
        <taxon>eudicotyledons</taxon>
        <taxon>Gunneridae</taxon>
        <taxon>Pentapetalae</taxon>
        <taxon>rosids</taxon>
        <taxon>malvids</taxon>
        <taxon>Sapindales</taxon>
        <taxon>Anacardiaceae</taxon>
        <taxon>Pistacia</taxon>
    </lineage>
</organism>
<dbReference type="EMBL" id="CM047908">
    <property type="protein sequence ID" value="KAJ0082853.1"/>
    <property type="molecule type" value="Genomic_DNA"/>
</dbReference>
<protein>
    <submittedName>
        <fullName evidence="1">Uncharacterized protein</fullName>
    </submittedName>
</protein>
<gene>
    <name evidence="1" type="ORF">Patl1_11068</name>
</gene>
<reference evidence="2" key="1">
    <citation type="journal article" date="2023" name="G3 (Bethesda)">
        <title>Genome assembly and association tests identify interacting loci associated with vigor, precocity, and sex in interspecific pistachio rootstocks.</title>
        <authorList>
            <person name="Palmer W."/>
            <person name="Jacygrad E."/>
            <person name="Sagayaradj S."/>
            <person name="Cavanaugh K."/>
            <person name="Han R."/>
            <person name="Bertier L."/>
            <person name="Beede B."/>
            <person name="Kafkas S."/>
            <person name="Golino D."/>
            <person name="Preece J."/>
            <person name="Michelmore R."/>
        </authorList>
    </citation>
    <scope>NUCLEOTIDE SEQUENCE [LARGE SCALE GENOMIC DNA]</scope>
</reference>
<proteinExistence type="predicted"/>